<evidence type="ECO:0000256" key="1">
    <source>
        <dbReference type="SAM" id="Coils"/>
    </source>
</evidence>
<organism evidence="2 4">
    <name type="scientific">Ignatzschineria cameli</name>
    <dbReference type="NCBI Taxonomy" id="2182793"/>
    <lineage>
        <taxon>Bacteria</taxon>
        <taxon>Pseudomonadati</taxon>
        <taxon>Pseudomonadota</taxon>
        <taxon>Gammaproteobacteria</taxon>
        <taxon>Cardiobacteriales</taxon>
        <taxon>Ignatzschineriaceae</taxon>
        <taxon>Ignatzschineria</taxon>
    </lineage>
</organism>
<feature type="coiled-coil region" evidence="1">
    <location>
        <begin position="377"/>
        <end position="468"/>
    </location>
</feature>
<dbReference type="RefSeq" id="WP_109201817.1">
    <property type="nucleotide sequence ID" value="NZ_QEWS01000005.1"/>
</dbReference>
<reference evidence="4 5" key="2">
    <citation type="submission" date="2018-05" db="EMBL/GenBank/DDBJ databases">
        <title>Ignatzschineria dubaiensis sp. nov., isolated from necrotic foot tissues of dromedaries (Camelus dromedarius) and associated maggots in Dubai, United Arab Emirates.</title>
        <authorList>
            <person name="Tsang C.C."/>
            <person name="Tang J.Y.M."/>
            <person name="Fong J.Y.H."/>
            <person name="Kinne J."/>
            <person name="Lee H.H."/>
            <person name="Joseph M."/>
            <person name="Jose S."/>
            <person name="Schuster R.K."/>
            <person name="Tang Y."/>
            <person name="Sivakumar S."/>
            <person name="Chen J.H.K."/>
            <person name="Teng J.L.L."/>
            <person name="Lau S.K.P."/>
            <person name="Wernery U."/>
            <person name="Woo P.C.Y."/>
        </authorList>
    </citation>
    <scope>NUCLEOTIDE SEQUENCE [LARGE SCALE GENOMIC DNA]</scope>
    <source>
        <strain evidence="4">UAE-HKU57</strain>
        <strain evidence="5">UAE-HKU58</strain>
    </source>
</reference>
<dbReference type="AlphaFoldDB" id="A0A2U2AQG4"/>
<gene>
    <name evidence="2" type="ORF">DC077_07120</name>
    <name evidence="3" type="ORF">DC078_06740</name>
</gene>
<keyword evidence="1" id="KW-0175">Coiled coil</keyword>
<dbReference type="Gene3D" id="1.10.287.1490">
    <property type="match status" value="1"/>
</dbReference>
<evidence type="ECO:0000313" key="4">
    <source>
        <dbReference type="Proteomes" id="UP000245059"/>
    </source>
</evidence>
<evidence type="ECO:0000313" key="3">
    <source>
        <dbReference type="EMBL" id="PWD91686.1"/>
    </source>
</evidence>
<dbReference type="Proteomes" id="UP000245059">
    <property type="component" value="Unassembled WGS sequence"/>
</dbReference>
<feature type="coiled-coil region" evidence="1">
    <location>
        <begin position="675"/>
        <end position="706"/>
    </location>
</feature>
<dbReference type="EMBL" id="QEWW01000004">
    <property type="protein sequence ID" value="PWD85798.1"/>
    <property type="molecule type" value="Genomic_DNA"/>
</dbReference>
<dbReference type="OrthoDB" id="79849at2"/>
<dbReference type="EMBL" id="QEWV01000005">
    <property type="protein sequence ID" value="PWD91686.1"/>
    <property type="molecule type" value="Genomic_DNA"/>
</dbReference>
<reference evidence="2" key="1">
    <citation type="journal article" date="2018" name="Genome Announc.">
        <title>Ignatzschineria cameli sp. nov., isolated from necrotic foot tissue of dromedaries (Camelus dromedarius) and associated maggots (Wohlfahrtia species) in Dubai.</title>
        <authorList>
            <person name="Tsang C.C."/>
            <person name="Tang J.Y."/>
            <person name="Fong J.Y."/>
            <person name="Kinne J."/>
            <person name="Lee H.H."/>
            <person name="Joseph M."/>
            <person name="Jose S."/>
            <person name="Schuster R.K."/>
            <person name="Tang Y."/>
            <person name="Sivakumar S."/>
            <person name="Chen J.H."/>
            <person name="Teng J.L."/>
            <person name="Lau S.K."/>
            <person name="Wernery U."/>
            <person name="Woo P.C."/>
        </authorList>
    </citation>
    <scope>NUCLEOTIDE SEQUENCE</scope>
    <source>
        <strain evidence="2">UAE-HKU57</strain>
        <strain evidence="3">UAE-HKU58</strain>
    </source>
</reference>
<evidence type="ECO:0008006" key="6">
    <source>
        <dbReference type="Google" id="ProtNLM"/>
    </source>
</evidence>
<protein>
    <recommendedName>
        <fullName evidence="6">Bacteriophage tail tape measure N-terminal domain-containing protein</fullName>
    </recommendedName>
</protein>
<evidence type="ECO:0000313" key="5">
    <source>
        <dbReference type="Proteomes" id="UP000245217"/>
    </source>
</evidence>
<accession>A0A2U2AQG4</accession>
<name>A0A2U2AQG4_9GAMM</name>
<evidence type="ECO:0000313" key="2">
    <source>
        <dbReference type="EMBL" id="PWD85798.1"/>
    </source>
</evidence>
<sequence length="910" mass="97990">MSSLGSLTLDLVAEVGRFTSGLNEASRNADRNSREIQKSIQSIDDKLSTVGSNIKKFAAVLGVGLSANAFTGWIQGAAQAAASTAIFASRIDVAVEDLTAMRFVAEQTGVSVESFDASMMRLTRRLGAAKNGGGPAIATLDRLGLSAKALLDLPLHERIKAIGESMKQLETQAERLTAAQDLAGDSARQLVPLFMMQSEEIDRARENAEKLGYVYSTELAQSADSVLTQMGNIKQAFSNISFSILEDLLPPLEKFINSISADDIQNALNGIKKGFDIAVTSAKALALVLLGRLVASLYASAASFVASTREALRYQATLASMAGISKSAAVGLTAMGAAARTASLAMNALGGPVGILAIAASSLMMFGTSASKAVTNIEELDAKIYGLSQNIKTLTENQAIRSKNSFNDDIRELEKELKVLEEELSRADDAIVTLSTRLATENLSTKHYEAIYQKLQEWERKQQDVKGEIDDTTGAINKASEAIAILDGHLSSLANSATTSTSNIIDRFEKMRSKIKDEIGRVGLSSNVALFDYEVINTDKYKDFTEKQRKELRALYAEKDLALENHKASLKTNKSKSKGVDIAKEYQRIMNSTLSDEERRGQELAKNLDILRQYGASEEDMLAVRRAAYESMSVDLPGFDGSGSTLTAQLARINENISELDQWREEQLQKIQQAYGEEESALAESIARKEEIERQYRERRAQYEGEMSQELLNIGQNLSAESLSALEAAGMEASGIYKAMFLANKAAAFANAIISAQEAGAKALAVMPGPAGIALSKMITGIGLANAGIIAATGLKGMAHSGIDKVPETGTWLLEKGERVVTANTSARLDATLEKVRGNLGAKVSAPITVNITNNAPAEVETRQRSDENGMPILDVIINGVTNALQKDMSSGGQFSRAMESNWGLRRQVR</sequence>
<comment type="caution">
    <text evidence="2">The sequence shown here is derived from an EMBL/GenBank/DDBJ whole genome shotgun (WGS) entry which is preliminary data.</text>
</comment>
<dbReference type="Proteomes" id="UP000245217">
    <property type="component" value="Unassembled WGS sequence"/>
</dbReference>
<proteinExistence type="predicted"/>
<keyword evidence="5" id="KW-1185">Reference proteome</keyword>